<dbReference type="InterPro" id="IPR052563">
    <property type="entry name" value="FliK"/>
</dbReference>
<feature type="compositionally biased region" description="Low complexity" evidence="1">
    <location>
        <begin position="298"/>
        <end position="307"/>
    </location>
</feature>
<evidence type="ECO:0000313" key="3">
    <source>
        <dbReference type="EMBL" id="ANX04041.1"/>
    </source>
</evidence>
<accession>A0A1B1YTB8</accession>
<dbReference type="CDD" id="cd17470">
    <property type="entry name" value="T3SS_Flik_C"/>
    <property type="match status" value="1"/>
</dbReference>
<dbReference type="InterPro" id="IPR021136">
    <property type="entry name" value="Flagellar_hook_control-like_C"/>
</dbReference>
<evidence type="ECO:0000256" key="1">
    <source>
        <dbReference type="SAM" id="MobiDB-lite"/>
    </source>
</evidence>
<proteinExistence type="predicted"/>
<reference evidence="4" key="1">
    <citation type="submission" date="2016-03" db="EMBL/GenBank/DDBJ databases">
        <title>Complete genome sequence of Solimmundus cernigliae, representing a novel lineage of polycyclic aromatic hydrocarbon degraders within the Gammaproteobacteria.</title>
        <authorList>
            <person name="Singleton D.R."/>
            <person name="Dickey A.N."/>
            <person name="Scholl E.H."/>
            <person name="Wright F.A."/>
            <person name="Aitken M.D."/>
        </authorList>
    </citation>
    <scope>NUCLEOTIDE SEQUENCE [LARGE SCALE GENOMIC DNA]</scope>
    <source>
        <strain evidence="4">TR3.2</strain>
    </source>
</reference>
<dbReference type="Pfam" id="PF02120">
    <property type="entry name" value="Flg_hook"/>
    <property type="match status" value="1"/>
</dbReference>
<dbReference type="Gene3D" id="3.30.750.140">
    <property type="match status" value="1"/>
</dbReference>
<name>A0A1B1YTB8_9GAMM</name>
<dbReference type="InParanoid" id="A0A1B1YTB8"/>
<dbReference type="AlphaFoldDB" id="A0A1B1YTB8"/>
<keyword evidence="4" id="KW-1185">Reference proteome</keyword>
<dbReference type="EMBL" id="CP014671">
    <property type="protein sequence ID" value="ANX04041.1"/>
    <property type="molecule type" value="Genomic_DNA"/>
</dbReference>
<feature type="region of interest" description="Disordered" evidence="1">
    <location>
        <begin position="124"/>
        <end position="204"/>
    </location>
</feature>
<dbReference type="KEGG" id="gbi:PG2T_07485"/>
<dbReference type="InterPro" id="IPR038610">
    <property type="entry name" value="FliK-like_C_sf"/>
</dbReference>
<feature type="compositionally biased region" description="Low complexity" evidence="1">
    <location>
        <begin position="401"/>
        <end position="429"/>
    </location>
</feature>
<organism evidence="3 4">
    <name type="scientific">Immundisolibacter cernigliae</name>
    <dbReference type="NCBI Taxonomy" id="1810504"/>
    <lineage>
        <taxon>Bacteria</taxon>
        <taxon>Pseudomonadati</taxon>
        <taxon>Pseudomonadota</taxon>
        <taxon>Gammaproteobacteria</taxon>
        <taxon>Immundisolibacterales</taxon>
        <taxon>Immundisolibacteraceae</taxon>
        <taxon>Immundisolibacter</taxon>
    </lineage>
</organism>
<feature type="region of interest" description="Disordered" evidence="1">
    <location>
        <begin position="401"/>
        <end position="434"/>
    </location>
</feature>
<feature type="domain" description="Flagellar hook-length control protein-like C-terminal" evidence="2">
    <location>
        <begin position="327"/>
        <end position="408"/>
    </location>
</feature>
<dbReference type="STRING" id="1810504.PG2T_07485"/>
<protein>
    <recommendedName>
        <fullName evidence="2">Flagellar hook-length control protein-like C-terminal domain-containing protein</fullName>
    </recommendedName>
</protein>
<dbReference type="PANTHER" id="PTHR37533:SF2">
    <property type="entry name" value="FLAGELLAR HOOK-LENGTH CONTROL PROTEIN"/>
    <property type="match status" value="1"/>
</dbReference>
<gene>
    <name evidence="3" type="ORF">PG2T_07485</name>
</gene>
<dbReference type="Proteomes" id="UP000092952">
    <property type="component" value="Chromosome"/>
</dbReference>
<sequence>MGEFFQEHAAVDAVSTVIPGGATGAAPPVDSDAPAPAAGFPAALGQALAQPAVAADGNSPPAIDGQTLPVLPVVTDPAAEPITPPIAAVAADGLPLPAEPQPSGAVAAVVDALGDIARGQKAAPAAAHLGAPPPSPAASSDPVTMPGVARGAVQETGAGEEHGRDTEPQLAATPTAVQVPESAPGAARKAARRLASEGAADPAAAGQLPPGLLLHAAPIARTVASAHAAPDGGHGRQAAVVGAAAEQPAASAMTATGAVGLEVAMAAQPPGPANESAPVGTLPGNELAAALQLAGRPGVPAASGGPPVELPVAASPGSPQFSQELGERLLWLVREGVHEARLQLNPRELGPIEVRVGVSDGTAQLSFSAQHAGTVAAVQQSLPQLRELLAQQGLQLGQADVSQQQAGAGQQTPQQGSSQQAAAESRGSAAGMGGPVIGERVRVIGRGLVDAYA</sequence>
<evidence type="ECO:0000259" key="2">
    <source>
        <dbReference type="Pfam" id="PF02120"/>
    </source>
</evidence>
<feature type="region of interest" description="Disordered" evidence="1">
    <location>
        <begin position="298"/>
        <end position="319"/>
    </location>
</feature>
<evidence type="ECO:0000313" key="4">
    <source>
        <dbReference type="Proteomes" id="UP000092952"/>
    </source>
</evidence>
<dbReference type="PANTHER" id="PTHR37533">
    <property type="entry name" value="FLAGELLAR HOOK-LENGTH CONTROL PROTEIN"/>
    <property type="match status" value="1"/>
</dbReference>